<evidence type="ECO:0000313" key="4">
    <source>
        <dbReference type="Proteomes" id="UP000576082"/>
    </source>
</evidence>
<accession>A0A7X9X9W7</accession>
<feature type="domain" description="Sulfatase N-terminal" evidence="2">
    <location>
        <begin position="34"/>
        <end position="321"/>
    </location>
</feature>
<dbReference type="SUPFAM" id="SSF53649">
    <property type="entry name" value="Alkaline phosphatase-like"/>
    <property type="match status" value="1"/>
</dbReference>
<dbReference type="PANTHER" id="PTHR43751:SF3">
    <property type="entry name" value="SULFATASE N-TERMINAL DOMAIN-CONTAINING PROTEIN"/>
    <property type="match status" value="1"/>
</dbReference>
<evidence type="ECO:0000256" key="1">
    <source>
        <dbReference type="SAM" id="SignalP"/>
    </source>
</evidence>
<reference evidence="3 4" key="1">
    <citation type="submission" date="2020-04" db="EMBL/GenBank/DDBJ databases">
        <title>Flammeovirga sp. SR4, a novel species isolated from seawater.</title>
        <authorList>
            <person name="Wang X."/>
        </authorList>
    </citation>
    <scope>NUCLEOTIDE SEQUENCE [LARGE SCALE GENOMIC DNA]</scope>
    <source>
        <strain evidence="3 4">ATCC 23126</strain>
    </source>
</reference>
<dbReference type="Proteomes" id="UP000576082">
    <property type="component" value="Unassembled WGS sequence"/>
</dbReference>
<dbReference type="RefSeq" id="WP_169657431.1">
    <property type="nucleotide sequence ID" value="NZ_JABANE010000036.1"/>
</dbReference>
<keyword evidence="1" id="KW-0732">Signal</keyword>
<feature type="chain" id="PRO_5030777115" evidence="1">
    <location>
        <begin position="26"/>
        <end position="642"/>
    </location>
</feature>
<dbReference type="Pfam" id="PF00884">
    <property type="entry name" value="Sulfatase"/>
    <property type="match status" value="1"/>
</dbReference>
<name>A0A7X9X9W7_9BACT</name>
<gene>
    <name evidence="3" type="ORF">HHU12_14310</name>
</gene>
<evidence type="ECO:0000259" key="2">
    <source>
        <dbReference type="Pfam" id="PF00884"/>
    </source>
</evidence>
<comment type="caution">
    <text evidence="3">The sequence shown here is derived from an EMBL/GenBank/DDBJ whole genome shotgun (WGS) entry which is preliminary data.</text>
</comment>
<dbReference type="PANTHER" id="PTHR43751">
    <property type="entry name" value="SULFATASE"/>
    <property type="match status" value="1"/>
</dbReference>
<organism evidence="3 4">
    <name type="scientific">Flammeovirga aprica JL-4</name>
    <dbReference type="NCBI Taxonomy" id="694437"/>
    <lineage>
        <taxon>Bacteria</taxon>
        <taxon>Pseudomonadati</taxon>
        <taxon>Bacteroidota</taxon>
        <taxon>Cytophagia</taxon>
        <taxon>Cytophagales</taxon>
        <taxon>Flammeovirgaceae</taxon>
        <taxon>Flammeovirga</taxon>
    </lineage>
</organism>
<sequence length="642" mass="73761">MHTVRYLLYLISVSMWACTSNPASSKGEQTNSKPNILWITIEDTSPHFIGAYGNQHAKTPNMDALGREGFKMNNAFSTATVCSPSRSCIITGIHANRLGTANHRSTIEIPNDVKAFPYYLKEAGYFTTNNNKTDYNFAQEKAKVTEAWDFSKGKTGWWDRADDQQPFFSVFNLMTSHESYTMVNPHTFYEKKVKNVLSEVELTKPETIELPTFYADNKEMRSYMARMYDCITLTDKKIGEIITRLKEDDLFENTIIFVFADHGEGLPRFKGAGLNLGHQVPMFVHVPEKYKHLLKTKKEEFENRIVSFEDLAPTILSLAGIEKPKYMQGENIFGKDYQRQYVWGGRDGCGEVIDQVRTVTDGRYTYVRNYMTDYPIVQWHKYSDNADILKKMHKDTKGNALDSIQYEVLGEGKKAEWLFDNQNDKWNVNDLSDEAAYQSLMTKFRAINKKEILKQRDLHFIPAGEAAKRSKESTPFEAMSSDSVYPLESLLQVAELSGRSEYYKRKQLAFLSSTLPMQRYWALVGLRAQELDKEDLSQIKKLLDDENPFNQIEAATILYRTNHSVEAKKILEKQGKSDNAFIAWHAVRAIQMMPTSEYKAFANTFRYVTTSLKGRAKNNRKHEIYNAINGASQALEIIKSNY</sequence>
<feature type="signal peptide" evidence="1">
    <location>
        <begin position="1"/>
        <end position="25"/>
    </location>
</feature>
<evidence type="ECO:0000313" key="3">
    <source>
        <dbReference type="EMBL" id="NME69145.1"/>
    </source>
</evidence>
<dbReference type="InterPro" id="IPR017850">
    <property type="entry name" value="Alkaline_phosphatase_core_sf"/>
</dbReference>
<dbReference type="AlphaFoldDB" id="A0A7X9X9W7"/>
<dbReference type="Gene3D" id="3.40.720.10">
    <property type="entry name" value="Alkaline Phosphatase, subunit A"/>
    <property type="match status" value="1"/>
</dbReference>
<dbReference type="EMBL" id="JABANE010000036">
    <property type="protein sequence ID" value="NME69145.1"/>
    <property type="molecule type" value="Genomic_DNA"/>
</dbReference>
<dbReference type="InterPro" id="IPR052701">
    <property type="entry name" value="GAG_Ulvan_Degrading_Sulfatases"/>
</dbReference>
<keyword evidence="4" id="KW-1185">Reference proteome</keyword>
<proteinExistence type="predicted"/>
<protein>
    <submittedName>
        <fullName evidence="3">Sulfatase</fullName>
    </submittedName>
</protein>
<dbReference type="CDD" id="cd16027">
    <property type="entry name" value="SGSH"/>
    <property type="match status" value="1"/>
</dbReference>
<dbReference type="InterPro" id="IPR000917">
    <property type="entry name" value="Sulfatase_N"/>
</dbReference>